<dbReference type="AlphaFoldDB" id="A0A1I6FKA3"/>
<dbReference type="Proteomes" id="UP000198932">
    <property type="component" value="Unassembled WGS sequence"/>
</dbReference>
<proteinExistence type="predicted"/>
<accession>A0A1I6FKA3</accession>
<dbReference type="InterPro" id="IPR036390">
    <property type="entry name" value="WH_DNA-bd_sf"/>
</dbReference>
<dbReference type="InterPro" id="IPR036388">
    <property type="entry name" value="WH-like_DNA-bd_sf"/>
</dbReference>
<dbReference type="OrthoDB" id="30795at2157"/>
<organism evidence="2 3">
    <name type="scientific">Halorubrum sodomense</name>
    <dbReference type="NCBI Taxonomy" id="35743"/>
    <lineage>
        <taxon>Archaea</taxon>
        <taxon>Methanobacteriati</taxon>
        <taxon>Methanobacteriota</taxon>
        <taxon>Stenosarchaea group</taxon>
        <taxon>Halobacteria</taxon>
        <taxon>Halobacteriales</taxon>
        <taxon>Haloferacaceae</taxon>
        <taxon>Halorubrum</taxon>
    </lineage>
</organism>
<dbReference type="RefSeq" id="WP_092919530.1">
    <property type="nucleotide sequence ID" value="NZ_FOYN01000001.1"/>
</dbReference>
<gene>
    <name evidence="2" type="ORF">SAMN04487937_0184</name>
</gene>
<feature type="domain" description="Transcription regulator TrmB N-terminal" evidence="1">
    <location>
        <begin position="10"/>
        <end position="76"/>
    </location>
</feature>
<evidence type="ECO:0000313" key="2">
    <source>
        <dbReference type="EMBL" id="SFR30365.1"/>
    </source>
</evidence>
<dbReference type="InterPro" id="IPR002831">
    <property type="entry name" value="Tscrpt_reg_TrmB_N"/>
</dbReference>
<dbReference type="Gene3D" id="1.10.10.10">
    <property type="entry name" value="Winged helix-like DNA-binding domain superfamily/Winged helix DNA-binding domain"/>
    <property type="match status" value="1"/>
</dbReference>
<dbReference type="STRING" id="35743.SAMN04487937_0184"/>
<dbReference type="PANTHER" id="PTHR34293:SF1">
    <property type="entry name" value="HTH-TYPE TRANSCRIPTIONAL REGULATOR TRMBL2"/>
    <property type="match status" value="1"/>
</dbReference>
<evidence type="ECO:0000259" key="1">
    <source>
        <dbReference type="Pfam" id="PF01978"/>
    </source>
</evidence>
<dbReference type="SUPFAM" id="SSF46785">
    <property type="entry name" value="Winged helix' DNA-binding domain"/>
    <property type="match status" value="1"/>
</dbReference>
<dbReference type="Pfam" id="PF01978">
    <property type="entry name" value="TrmB"/>
    <property type="match status" value="1"/>
</dbReference>
<dbReference type="EMBL" id="FOYN01000001">
    <property type="protein sequence ID" value="SFR30365.1"/>
    <property type="molecule type" value="Genomic_DNA"/>
</dbReference>
<sequence length="250" mass="26214">MNDADAADALTELGLSAYAARTFVGLQKIGVASAGEVAQVTEVPRSQVYGATDELEELGLIDVQDGSPTRYRAVPVDEARDLLYDRLRSTTDEAFDHLETVRGQHAPSDDREAIWTTEGRENVAARITSLVADAERQVLFATSVPALLNGDVADALVGAANDGVGVTVASADAAVREAAVEAGLSAVDVEDAAPELSVGRVLLVDGDTVLLSVQPTEEMPTVADESAFWSEGTGFARVLAAVIRQAFVSE</sequence>
<keyword evidence="3" id="KW-1185">Reference proteome</keyword>
<evidence type="ECO:0000313" key="3">
    <source>
        <dbReference type="Proteomes" id="UP000198932"/>
    </source>
</evidence>
<dbReference type="InterPro" id="IPR051797">
    <property type="entry name" value="TrmB-like"/>
</dbReference>
<reference evidence="3" key="1">
    <citation type="submission" date="2016-10" db="EMBL/GenBank/DDBJ databases">
        <authorList>
            <person name="Varghese N."/>
            <person name="Submissions S."/>
        </authorList>
    </citation>
    <scope>NUCLEOTIDE SEQUENCE [LARGE SCALE GENOMIC DNA]</scope>
    <source>
        <strain evidence="3">RD 26</strain>
    </source>
</reference>
<protein>
    <submittedName>
        <fullName evidence="2">Sugar-specific transcriptional regulator TrmB</fullName>
    </submittedName>
</protein>
<dbReference type="PANTHER" id="PTHR34293">
    <property type="entry name" value="HTH-TYPE TRANSCRIPTIONAL REGULATOR TRMBL2"/>
    <property type="match status" value="1"/>
</dbReference>
<name>A0A1I6FKA3_HALSD</name>